<dbReference type="PANTHER" id="PTHR28680:SF1">
    <property type="entry name" value="CENTROMERE PROTEIN X"/>
    <property type="match status" value="1"/>
</dbReference>
<feature type="coiled-coil region" evidence="7">
    <location>
        <begin position="127"/>
        <end position="154"/>
    </location>
</feature>
<dbReference type="InterPro" id="IPR043472">
    <property type="entry name" value="Macro_dom-like"/>
</dbReference>
<keyword evidence="7" id="KW-0175">Coiled coil</keyword>
<dbReference type="eggNOG" id="ENOG502S98G">
    <property type="taxonomic scope" value="Eukaryota"/>
</dbReference>
<dbReference type="SUPFAM" id="SSF52949">
    <property type="entry name" value="Macro domain-like"/>
    <property type="match status" value="1"/>
</dbReference>
<dbReference type="GO" id="GO:0046982">
    <property type="term" value="F:protein heterodimerization activity"/>
    <property type="evidence" value="ECO:0007669"/>
    <property type="project" value="InterPro"/>
</dbReference>
<protein>
    <submittedName>
        <fullName evidence="9">Phosphatase, putative (AFU_orthologue AFUA_1G16556)</fullName>
    </submittedName>
</protein>
<dbReference type="GO" id="GO:0006281">
    <property type="term" value="P:DNA repair"/>
    <property type="evidence" value="ECO:0007669"/>
    <property type="project" value="UniProtKB-KW"/>
</dbReference>
<keyword evidence="4" id="KW-0238">DNA-binding</keyword>
<reference evidence="10" key="2">
    <citation type="journal article" date="2009" name="Fungal Genet. Biol.">
        <title>The 2008 update of the Aspergillus nidulans genome annotation: a community effort.</title>
        <authorList>
            <person name="Wortman J.R."/>
            <person name="Gilsenan J.M."/>
            <person name="Joardar V."/>
            <person name="Deegan J."/>
            <person name="Clutterbuck J."/>
            <person name="Andersen M.R."/>
            <person name="Archer D."/>
            <person name="Bencina M."/>
            <person name="Braus G."/>
            <person name="Coutinho P."/>
            <person name="von Dohren H."/>
            <person name="Doonan J."/>
            <person name="Driessen A.J."/>
            <person name="Durek P."/>
            <person name="Espeso E."/>
            <person name="Fekete E."/>
            <person name="Flipphi M."/>
            <person name="Estrada C.G."/>
            <person name="Geysens S."/>
            <person name="Goldman G."/>
            <person name="de Groot P.W."/>
            <person name="Hansen K."/>
            <person name="Harris S.D."/>
            <person name="Heinekamp T."/>
            <person name="Helmstaedt K."/>
            <person name="Henrissat B."/>
            <person name="Hofmann G."/>
            <person name="Homan T."/>
            <person name="Horio T."/>
            <person name="Horiuchi H."/>
            <person name="James S."/>
            <person name="Jones M."/>
            <person name="Karaffa L."/>
            <person name="Karanyi Z."/>
            <person name="Kato M."/>
            <person name="Keller N."/>
            <person name="Kelly D.E."/>
            <person name="Kiel J.A."/>
            <person name="Kim J.M."/>
            <person name="van der Klei I.J."/>
            <person name="Klis F.M."/>
            <person name="Kovalchuk A."/>
            <person name="Krasevec N."/>
            <person name="Kubicek C.P."/>
            <person name="Liu B."/>
            <person name="Maccabe A."/>
            <person name="Meyer V."/>
            <person name="Mirabito P."/>
            <person name="Miskei M."/>
            <person name="Mos M."/>
            <person name="Mullins J."/>
            <person name="Nelson D.R."/>
            <person name="Nielsen J."/>
            <person name="Oakley B.R."/>
            <person name="Osmani S.A."/>
            <person name="Pakula T."/>
            <person name="Paszewski A."/>
            <person name="Paulsen I."/>
            <person name="Pilsyk S."/>
            <person name="Pocsi I."/>
            <person name="Punt P.J."/>
            <person name="Ram A.F."/>
            <person name="Ren Q."/>
            <person name="Robellet X."/>
            <person name="Robson G."/>
            <person name="Seiboth B."/>
            <person name="van Solingen P."/>
            <person name="Specht T."/>
            <person name="Sun J."/>
            <person name="Taheri-Talesh N."/>
            <person name="Takeshita N."/>
            <person name="Ussery D."/>
            <person name="vanKuyk P.A."/>
            <person name="Visser H."/>
            <person name="van de Vondervoort P.J."/>
            <person name="de Vries R.P."/>
            <person name="Walton J."/>
            <person name="Xiang X."/>
            <person name="Xiong Y."/>
            <person name="Zeng A.P."/>
            <person name="Brandt B.W."/>
            <person name="Cornell M.J."/>
            <person name="van den Hondel C.A."/>
            <person name="Visser J."/>
            <person name="Oliver S.G."/>
            <person name="Turner G."/>
        </authorList>
    </citation>
    <scope>GENOME REANNOTATION</scope>
    <source>
        <strain evidence="10">FGSC A4 / ATCC 38163 / CBS 112.46 / NRRL 194 / M139</strain>
    </source>
</reference>
<evidence type="ECO:0000256" key="6">
    <source>
        <dbReference type="ARBA" id="ARBA00023242"/>
    </source>
</evidence>
<dbReference type="Pfam" id="PF09415">
    <property type="entry name" value="CENP-X"/>
    <property type="match status" value="1"/>
</dbReference>
<feature type="compositionally biased region" description="Low complexity" evidence="8">
    <location>
        <begin position="280"/>
        <end position="358"/>
    </location>
</feature>
<reference evidence="10" key="1">
    <citation type="journal article" date="2005" name="Nature">
        <title>Sequencing of Aspergillus nidulans and comparative analysis with A. fumigatus and A. oryzae.</title>
        <authorList>
            <person name="Galagan J.E."/>
            <person name="Calvo S.E."/>
            <person name="Cuomo C."/>
            <person name="Ma L.J."/>
            <person name="Wortman J.R."/>
            <person name="Batzoglou S."/>
            <person name="Lee S.I."/>
            <person name="Basturkmen M."/>
            <person name="Spevak C.C."/>
            <person name="Clutterbuck J."/>
            <person name="Kapitonov V."/>
            <person name="Jurka J."/>
            <person name="Scazzocchio C."/>
            <person name="Farman M."/>
            <person name="Butler J."/>
            <person name="Purcell S."/>
            <person name="Harris S."/>
            <person name="Braus G.H."/>
            <person name="Draht O."/>
            <person name="Busch S."/>
            <person name="D'Enfert C."/>
            <person name="Bouchier C."/>
            <person name="Goldman G.H."/>
            <person name="Bell-Pedersen D."/>
            <person name="Griffiths-Jones S."/>
            <person name="Doonan J.H."/>
            <person name="Yu J."/>
            <person name="Vienken K."/>
            <person name="Pain A."/>
            <person name="Freitag M."/>
            <person name="Selker E.U."/>
            <person name="Archer D.B."/>
            <person name="Penalva M.A."/>
            <person name="Oakley B.R."/>
            <person name="Momany M."/>
            <person name="Tanaka T."/>
            <person name="Kumagai T."/>
            <person name="Asai K."/>
            <person name="Machida M."/>
            <person name="Nierman W.C."/>
            <person name="Denning D.W."/>
            <person name="Caddick M."/>
            <person name="Hynes M."/>
            <person name="Paoletti M."/>
            <person name="Fischer R."/>
            <person name="Miller B."/>
            <person name="Dyer P."/>
            <person name="Sachs M.S."/>
            <person name="Osmani S.A."/>
            <person name="Birren B.W."/>
        </authorList>
    </citation>
    <scope>NUCLEOTIDE SEQUENCE [LARGE SCALE GENOMIC DNA]</scope>
    <source>
        <strain evidence="10">FGSC A4 / ATCC 38163 / CBS 112.46 / NRRL 194 / M139</strain>
    </source>
</reference>
<comment type="similarity">
    <text evidence="2">Belongs to the CENP-X/MHF2 family.</text>
</comment>
<feature type="region of interest" description="Disordered" evidence="8">
    <location>
        <begin position="247"/>
        <end position="364"/>
    </location>
</feature>
<dbReference type="CDD" id="cd22921">
    <property type="entry name" value="HFD_CENP-X"/>
    <property type="match status" value="1"/>
</dbReference>
<proteinExistence type="inferred from homology"/>
<dbReference type="HOGENOM" id="CLU_557888_0_0_1"/>
<organism evidence="9 10">
    <name type="scientific">Emericella nidulans (strain FGSC A4 / ATCC 38163 / CBS 112.46 / NRRL 194 / M139)</name>
    <name type="common">Aspergillus nidulans</name>
    <dbReference type="NCBI Taxonomy" id="227321"/>
    <lineage>
        <taxon>Eukaryota</taxon>
        <taxon>Fungi</taxon>
        <taxon>Dikarya</taxon>
        <taxon>Ascomycota</taxon>
        <taxon>Pezizomycotina</taxon>
        <taxon>Eurotiomycetes</taxon>
        <taxon>Eurotiomycetidae</taxon>
        <taxon>Eurotiales</taxon>
        <taxon>Aspergillaceae</taxon>
        <taxon>Aspergillus</taxon>
        <taxon>Aspergillus subgen. Nidulantes</taxon>
    </lineage>
</organism>
<dbReference type="Gene3D" id="3.40.220.10">
    <property type="entry name" value="Leucine Aminopeptidase, subunit E, domain 1"/>
    <property type="match status" value="1"/>
</dbReference>
<dbReference type="GO" id="GO:0071821">
    <property type="term" value="C:FANCM-MHF complex"/>
    <property type="evidence" value="ECO:0000318"/>
    <property type="project" value="GO_Central"/>
</dbReference>
<dbReference type="GO" id="GO:0000712">
    <property type="term" value="P:resolution of meiotic recombination intermediates"/>
    <property type="evidence" value="ECO:0000318"/>
    <property type="project" value="GO_Central"/>
</dbReference>
<evidence type="ECO:0000313" key="10">
    <source>
        <dbReference type="Proteomes" id="UP000000560"/>
    </source>
</evidence>
<dbReference type="GO" id="GO:0031297">
    <property type="term" value="P:replication fork processing"/>
    <property type="evidence" value="ECO:0000318"/>
    <property type="project" value="GO_Central"/>
</dbReference>
<evidence type="ECO:0000256" key="5">
    <source>
        <dbReference type="ARBA" id="ARBA00023204"/>
    </source>
</evidence>
<keyword evidence="10" id="KW-1185">Reference proteome</keyword>
<dbReference type="KEGG" id="ani:ANIA_00957"/>
<dbReference type="InterPro" id="IPR018552">
    <property type="entry name" value="CENP-X"/>
</dbReference>
<evidence type="ECO:0000256" key="4">
    <source>
        <dbReference type="ARBA" id="ARBA00023125"/>
    </source>
</evidence>
<dbReference type="EMBL" id="BN001308">
    <property type="protein sequence ID" value="CBF88444.1"/>
    <property type="molecule type" value="Genomic_DNA"/>
</dbReference>
<sequence length="503" mass="55064">MDTDSISSKVIEVEGDLFDAPDGTALIRSHEANSFILTQYPAAYEIYESYCRMYLEKPQYRKINPTDTVTGSSQIPARDIRLPEGSTLVIPPQKRDYEKPGGKKHWVICLFTSRGYGRNVSSVDIILQNTELAIADLKDQLDELKQMWSKADDANIKGLKACRFNSGLFGVDWALTRRILEDSGLEIIVVRPPGENDPIPPTYSLTNVPKYFVGKESGVRKSPDLASGSRDARRFNRQHLFHIYQLQSTRKKQIERRTMPVERQAPQKRRTLPFKPPSRASGSAVSASTAGSSKAKATKPATKTKNTNAATTFFSNNKPAKATTSRQRPSPSPSPTNSGTDSTSSTSDDSSRASPASASDDESEANYILAEITHAKPEHEDVLSSEPLIPPKLLTRLLHHHFRSEKTKIAKDANAVVAKYIDVFVREAVARAAFERSEAQGGASGGVGIADGFLESCADIDMVLIIYLGKMAGFVLGVGCSAGVPLGHGMFFACTRDTSRVDF</sequence>
<dbReference type="OrthoDB" id="2155246at2759"/>
<dbReference type="GO" id="GO:0003677">
    <property type="term" value="F:DNA binding"/>
    <property type="evidence" value="ECO:0007669"/>
    <property type="project" value="UniProtKB-KW"/>
</dbReference>
<dbReference type="Gene3D" id="1.10.20.10">
    <property type="entry name" value="Histone, subunit A"/>
    <property type="match status" value="1"/>
</dbReference>
<evidence type="ECO:0000256" key="2">
    <source>
        <dbReference type="ARBA" id="ARBA00009359"/>
    </source>
</evidence>
<dbReference type="OMA" id="QIERRTM"/>
<keyword evidence="5" id="KW-0234">DNA repair</keyword>
<comment type="subcellular location">
    <subcellularLocation>
        <location evidence="1">Nucleus</location>
    </subcellularLocation>
</comment>
<dbReference type="STRING" id="227321.Q5BES3"/>
<accession>C8VUG0</accession>
<dbReference type="Proteomes" id="UP000000560">
    <property type="component" value="Chromosome VIII"/>
</dbReference>
<accession>Q5BES3</accession>
<dbReference type="GO" id="GO:0051382">
    <property type="term" value="P:kinetochore assembly"/>
    <property type="evidence" value="ECO:0007669"/>
    <property type="project" value="InterPro"/>
</dbReference>
<evidence type="ECO:0000256" key="3">
    <source>
        <dbReference type="ARBA" id="ARBA00022763"/>
    </source>
</evidence>
<dbReference type="PANTHER" id="PTHR28680">
    <property type="entry name" value="CENTROMERE PROTEIN X"/>
    <property type="match status" value="1"/>
</dbReference>
<keyword evidence="6" id="KW-0539">Nucleus</keyword>
<evidence type="ECO:0000313" key="9">
    <source>
        <dbReference type="EMBL" id="CBF88444.1"/>
    </source>
</evidence>
<evidence type="ECO:0000256" key="7">
    <source>
        <dbReference type="SAM" id="Coils"/>
    </source>
</evidence>
<dbReference type="AlphaFoldDB" id="Q5BES3"/>
<keyword evidence="3" id="KW-0227">DNA damage</keyword>
<gene>
    <name evidence="9" type="ORF">ANIA_00957</name>
</gene>
<dbReference type="InterPro" id="IPR009072">
    <property type="entry name" value="Histone-fold"/>
</dbReference>
<evidence type="ECO:0000256" key="1">
    <source>
        <dbReference type="ARBA" id="ARBA00004123"/>
    </source>
</evidence>
<evidence type="ECO:0000256" key="8">
    <source>
        <dbReference type="SAM" id="MobiDB-lite"/>
    </source>
</evidence>
<dbReference type="RefSeq" id="XP_658561.1">
    <property type="nucleotide sequence ID" value="XM_653469.1"/>
</dbReference>
<name>Q5BES3_EMENI</name>
<dbReference type="GeneID" id="2876729"/>
<dbReference type="InParanoid" id="Q5BES3"/>